<evidence type="ECO:0000313" key="1">
    <source>
        <dbReference type="EMBL" id="CAJ2652736.1"/>
    </source>
</evidence>
<sequence>MAKIIKFVYDIILFFFIFILATEGLNLPMVCDIDADCPKSEDYYYELMCILHKCIFVFKLDPEPGLGRIIHYLI</sequence>
<name>A0ACB0K696_TRIPR</name>
<comment type="caution">
    <text evidence="1">The sequence shown here is derived from an EMBL/GenBank/DDBJ whole genome shotgun (WGS) entry which is preliminary data.</text>
</comment>
<reference evidence="1" key="1">
    <citation type="submission" date="2023-10" db="EMBL/GenBank/DDBJ databases">
        <authorList>
            <person name="Rodriguez Cubillos JULIANA M."/>
            <person name="De Vega J."/>
        </authorList>
    </citation>
    <scope>NUCLEOTIDE SEQUENCE</scope>
</reference>
<gene>
    <name evidence="1" type="ORF">MILVUS5_LOCUS20179</name>
</gene>
<dbReference type="EMBL" id="CASHSV030000206">
    <property type="protein sequence ID" value="CAJ2652736.1"/>
    <property type="molecule type" value="Genomic_DNA"/>
</dbReference>
<dbReference type="Proteomes" id="UP001177021">
    <property type="component" value="Unassembled WGS sequence"/>
</dbReference>
<organism evidence="1 2">
    <name type="scientific">Trifolium pratense</name>
    <name type="common">Red clover</name>
    <dbReference type="NCBI Taxonomy" id="57577"/>
    <lineage>
        <taxon>Eukaryota</taxon>
        <taxon>Viridiplantae</taxon>
        <taxon>Streptophyta</taxon>
        <taxon>Embryophyta</taxon>
        <taxon>Tracheophyta</taxon>
        <taxon>Spermatophyta</taxon>
        <taxon>Magnoliopsida</taxon>
        <taxon>eudicotyledons</taxon>
        <taxon>Gunneridae</taxon>
        <taxon>Pentapetalae</taxon>
        <taxon>rosids</taxon>
        <taxon>fabids</taxon>
        <taxon>Fabales</taxon>
        <taxon>Fabaceae</taxon>
        <taxon>Papilionoideae</taxon>
        <taxon>50 kb inversion clade</taxon>
        <taxon>NPAAA clade</taxon>
        <taxon>Hologalegina</taxon>
        <taxon>IRL clade</taxon>
        <taxon>Trifolieae</taxon>
        <taxon>Trifolium</taxon>
    </lineage>
</organism>
<keyword evidence="2" id="KW-1185">Reference proteome</keyword>
<protein>
    <submittedName>
        <fullName evidence="1">Uncharacterized protein</fullName>
    </submittedName>
</protein>
<evidence type="ECO:0000313" key="2">
    <source>
        <dbReference type="Proteomes" id="UP001177021"/>
    </source>
</evidence>
<proteinExistence type="predicted"/>
<accession>A0ACB0K696</accession>